<accession>A0A1E5DZ78</accession>
<keyword evidence="2" id="KW-1185">Reference proteome</keyword>
<dbReference type="EMBL" id="AJYK02000099">
    <property type="protein sequence ID" value="OEF23152.1"/>
    <property type="molecule type" value="Genomic_DNA"/>
</dbReference>
<protein>
    <submittedName>
        <fullName evidence="1">Uncharacterized protein</fullName>
    </submittedName>
</protein>
<organism evidence="1 2">
    <name type="scientific">Vibrio rumoiensis 1S-45</name>
    <dbReference type="NCBI Taxonomy" id="1188252"/>
    <lineage>
        <taxon>Bacteria</taxon>
        <taxon>Pseudomonadati</taxon>
        <taxon>Pseudomonadota</taxon>
        <taxon>Gammaproteobacteria</taxon>
        <taxon>Vibrionales</taxon>
        <taxon>Vibrionaceae</taxon>
        <taxon>Vibrio</taxon>
    </lineage>
</organism>
<comment type="caution">
    <text evidence="1">The sequence shown here is derived from an EMBL/GenBank/DDBJ whole genome shotgun (WGS) entry which is preliminary data.</text>
</comment>
<dbReference type="RefSeq" id="WP_017024974.1">
    <property type="nucleotide sequence ID" value="NZ_AJYK02000099.1"/>
</dbReference>
<proteinExistence type="predicted"/>
<dbReference type="OrthoDB" id="5905403at2"/>
<dbReference type="AlphaFoldDB" id="A0A1E5DZ78"/>
<name>A0A1E5DZ78_9VIBR</name>
<reference evidence="1 2" key="1">
    <citation type="journal article" date="2012" name="Science">
        <title>Ecological populations of bacteria act as socially cohesive units of antibiotic production and resistance.</title>
        <authorList>
            <person name="Cordero O.X."/>
            <person name="Wildschutte H."/>
            <person name="Kirkup B."/>
            <person name="Proehl S."/>
            <person name="Ngo L."/>
            <person name="Hussain F."/>
            <person name="Le Roux F."/>
            <person name="Mincer T."/>
            <person name="Polz M.F."/>
        </authorList>
    </citation>
    <scope>NUCLEOTIDE SEQUENCE [LARGE SCALE GENOMIC DNA]</scope>
    <source>
        <strain evidence="1 2">1S-45</strain>
    </source>
</reference>
<evidence type="ECO:0000313" key="1">
    <source>
        <dbReference type="EMBL" id="OEF23152.1"/>
    </source>
</evidence>
<dbReference type="STRING" id="1188252.A1QC_02795"/>
<gene>
    <name evidence="1" type="ORF">A1QC_02795</name>
</gene>
<sequence length="63" mass="7329">MQDNQSYSKGIDFDSLVEKIVELTPIQLEKLNHFIDDMLQIDDFSSPILSEQEKQTLSKMLKI</sequence>
<dbReference type="Proteomes" id="UP000094070">
    <property type="component" value="Unassembled WGS sequence"/>
</dbReference>
<evidence type="ECO:0000313" key="2">
    <source>
        <dbReference type="Proteomes" id="UP000094070"/>
    </source>
</evidence>